<feature type="transmembrane region" description="Helical" evidence="7">
    <location>
        <begin position="175"/>
        <end position="194"/>
    </location>
</feature>
<evidence type="ECO:0000256" key="2">
    <source>
        <dbReference type="ARBA" id="ARBA00022448"/>
    </source>
</evidence>
<dbReference type="Gene3D" id="1.10.3720.10">
    <property type="entry name" value="MetI-like"/>
    <property type="match status" value="1"/>
</dbReference>
<sequence>MIGYPLRRVALAFAQAFVLLVATFAMTALLPGDAASAVLGERATPEQILVVRHQLGLDEPPGIRFGHWLHGLLTGDLGNSLITGVPVSTELGARLGATAVLALVALLVLVPLAAAVGVGSGLAEGSRLDRALTVVTAVLHAVPEFVLGLVLVAAFAVRARLLPATAAGMTGADLLAAPAVLVLPVVVLVARQLCDLARQIRIGVAEHAHSEVATHLMLLGLRRRTVVLRHVLPGAAAPVVQQLARAIEGLLTGTVIVESLFAVTGLGTGFVEAVQNRDVPVVQGYVLVFAGVVLVGNLLADLATHRLTPHRELRPW</sequence>
<dbReference type="EMBL" id="BAAAZN010000001">
    <property type="protein sequence ID" value="GAA3523210.1"/>
    <property type="molecule type" value="Genomic_DNA"/>
</dbReference>
<evidence type="ECO:0000256" key="4">
    <source>
        <dbReference type="ARBA" id="ARBA00022692"/>
    </source>
</evidence>
<feature type="transmembrane region" description="Helical" evidence="7">
    <location>
        <begin position="131"/>
        <end position="155"/>
    </location>
</feature>
<evidence type="ECO:0000313" key="10">
    <source>
        <dbReference type="Proteomes" id="UP001500689"/>
    </source>
</evidence>
<name>A0ABP6UVZ1_9PSEU</name>
<keyword evidence="3" id="KW-1003">Cell membrane</keyword>
<organism evidence="9 10">
    <name type="scientific">Amycolatopsis ultiminotia</name>
    <dbReference type="NCBI Taxonomy" id="543629"/>
    <lineage>
        <taxon>Bacteria</taxon>
        <taxon>Bacillati</taxon>
        <taxon>Actinomycetota</taxon>
        <taxon>Actinomycetes</taxon>
        <taxon>Pseudonocardiales</taxon>
        <taxon>Pseudonocardiaceae</taxon>
        <taxon>Amycolatopsis</taxon>
    </lineage>
</organism>
<evidence type="ECO:0000259" key="8">
    <source>
        <dbReference type="PROSITE" id="PS50928"/>
    </source>
</evidence>
<keyword evidence="2 7" id="KW-0813">Transport</keyword>
<evidence type="ECO:0000313" key="9">
    <source>
        <dbReference type="EMBL" id="GAA3523210.1"/>
    </source>
</evidence>
<protein>
    <submittedName>
        <fullName evidence="9">ABC transporter permease</fullName>
    </submittedName>
</protein>
<dbReference type="SUPFAM" id="SSF161098">
    <property type="entry name" value="MetI-like"/>
    <property type="match status" value="1"/>
</dbReference>
<dbReference type="InterPro" id="IPR035906">
    <property type="entry name" value="MetI-like_sf"/>
</dbReference>
<evidence type="ECO:0000256" key="5">
    <source>
        <dbReference type="ARBA" id="ARBA00022989"/>
    </source>
</evidence>
<evidence type="ECO:0000256" key="1">
    <source>
        <dbReference type="ARBA" id="ARBA00004651"/>
    </source>
</evidence>
<dbReference type="PROSITE" id="PS50928">
    <property type="entry name" value="ABC_TM1"/>
    <property type="match status" value="1"/>
</dbReference>
<comment type="caution">
    <text evidence="9">The sequence shown here is derived from an EMBL/GenBank/DDBJ whole genome shotgun (WGS) entry which is preliminary data.</text>
</comment>
<dbReference type="InterPro" id="IPR000515">
    <property type="entry name" value="MetI-like"/>
</dbReference>
<evidence type="ECO:0000256" key="3">
    <source>
        <dbReference type="ARBA" id="ARBA00022475"/>
    </source>
</evidence>
<feature type="domain" description="ABC transmembrane type-1" evidence="8">
    <location>
        <begin position="95"/>
        <end position="300"/>
    </location>
</feature>
<dbReference type="PANTHER" id="PTHR43163:SF3">
    <property type="entry name" value="PEPTIDE ABC TRANSPORTER PERMEASE PROTEIN"/>
    <property type="match status" value="1"/>
</dbReference>
<dbReference type="Pfam" id="PF00528">
    <property type="entry name" value="BPD_transp_1"/>
    <property type="match status" value="1"/>
</dbReference>
<keyword evidence="10" id="KW-1185">Reference proteome</keyword>
<feature type="transmembrane region" description="Helical" evidence="7">
    <location>
        <begin position="95"/>
        <end position="119"/>
    </location>
</feature>
<dbReference type="Pfam" id="PF19300">
    <property type="entry name" value="BPD_transp_1_N"/>
    <property type="match status" value="1"/>
</dbReference>
<keyword evidence="5 7" id="KW-1133">Transmembrane helix</keyword>
<keyword evidence="6 7" id="KW-0472">Membrane</keyword>
<dbReference type="InterPro" id="IPR045621">
    <property type="entry name" value="BPD_transp_1_N"/>
</dbReference>
<dbReference type="PANTHER" id="PTHR43163">
    <property type="entry name" value="DIPEPTIDE TRANSPORT SYSTEM PERMEASE PROTEIN DPPB-RELATED"/>
    <property type="match status" value="1"/>
</dbReference>
<dbReference type="Proteomes" id="UP001500689">
    <property type="component" value="Unassembled WGS sequence"/>
</dbReference>
<dbReference type="RefSeq" id="WP_344854244.1">
    <property type="nucleotide sequence ID" value="NZ_BAAAZN010000001.1"/>
</dbReference>
<comment type="similarity">
    <text evidence="7">Belongs to the binding-protein-dependent transport system permease family.</text>
</comment>
<dbReference type="CDD" id="cd06261">
    <property type="entry name" value="TM_PBP2"/>
    <property type="match status" value="1"/>
</dbReference>
<proteinExistence type="inferred from homology"/>
<evidence type="ECO:0000256" key="6">
    <source>
        <dbReference type="ARBA" id="ARBA00023136"/>
    </source>
</evidence>
<comment type="subcellular location">
    <subcellularLocation>
        <location evidence="1 7">Cell membrane</location>
        <topology evidence="1 7">Multi-pass membrane protein</topology>
    </subcellularLocation>
</comment>
<feature type="transmembrane region" description="Helical" evidence="7">
    <location>
        <begin position="282"/>
        <end position="304"/>
    </location>
</feature>
<gene>
    <name evidence="9" type="ORF">GCM10022222_01470</name>
</gene>
<reference evidence="10" key="1">
    <citation type="journal article" date="2019" name="Int. J. Syst. Evol. Microbiol.">
        <title>The Global Catalogue of Microorganisms (GCM) 10K type strain sequencing project: providing services to taxonomists for standard genome sequencing and annotation.</title>
        <authorList>
            <consortium name="The Broad Institute Genomics Platform"/>
            <consortium name="The Broad Institute Genome Sequencing Center for Infectious Disease"/>
            <person name="Wu L."/>
            <person name="Ma J."/>
        </authorList>
    </citation>
    <scope>NUCLEOTIDE SEQUENCE [LARGE SCALE GENOMIC DNA]</scope>
    <source>
        <strain evidence="10">JCM 16898</strain>
    </source>
</reference>
<accession>A0ABP6UVZ1</accession>
<evidence type="ECO:0000256" key="7">
    <source>
        <dbReference type="RuleBase" id="RU363032"/>
    </source>
</evidence>
<feature type="transmembrane region" description="Helical" evidence="7">
    <location>
        <begin position="250"/>
        <end position="270"/>
    </location>
</feature>
<keyword evidence="4 7" id="KW-0812">Transmembrane</keyword>